<organism evidence="1 2">
    <name type="scientific">Stylosanthes scabra</name>
    <dbReference type="NCBI Taxonomy" id="79078"/>
    <lineage>
        <taxon>Eukaryota</taxon>
        <taxon>Viridiplantae</taxon>
        <taxon>Streptophyta</taxon>
        <taxon>Embryophyta</taxon>
        <taxon>Tracheophyta</taxon>
        <taxon>Spermatophyta</taxon>
        <taxon>Magnoliopsida</taxon>
        <taxon>eudicotyledons</taxon>
        <taxon>Gunneridae</taxon>
        <taxon>Pentapetalae</taxon>
        <taxon>rosids</taxon>
        <taxon>fabids</taxon>
        <taxon>Fabales</taxon>
        <taxon>Fabaceae</taxon>
        <taxon>Papilionoideae</taxon>
        <taxon>50 kb inversion clade</taxon>
        <taxon>dalbergioids sensu lato</taxon>
        <taxon>Dalbergieae</taxon>
        <taxon>Pterocarpus clade</taxon>
        <taxon>Stylosanthes</taxon>
    </lineage>
</organism>
<protein>
    <submittedName>
        <fullName evidence="1">Uncharacterized protein</fullName>
    </submittedName>
</protein>
<proteinExistence type="predicted"/>
<evidence type="ECO:0000313" key="2">
    <source>
        <dbReference type="Proteomes" id="UP001341840"/>
    </source>
</evidence>
<sequence>STCGASAKEKQGTIVIRADVTMIDGGLRARRWRQFVFLNLPPLLEAVFMWDSGEGPTGVIAQWRSEAAADGGFTGWYVVPYACAPRWMAANRAEGCWTTRPVAKGGGVPQRKPTTTFFGRGLVLPRVAARLWEWE</sequence>
<gene>
    <name evidence="1" type="ORF">PIB30_069612</name>
</gene>
<dbReference type="EMBL" id="JASCZI010030976">
    <property type="protein sequence ID" value="MED6125559.1"/>
    <property type="molecule type" value="Genomic_DNA"/>
</dbReference>
<keyword evidence="2" id="KW-1185">Reference proteome</keyword>
<dbReference type="Proteomes" id="UP001341840">
    <property type="component" value="Unassembled WGS sequence"/>
</dbReference>
<evidence type="ECO:0000313" key="1">
    <source>
        <dbReference type="EMBL" id="MED6125559.1"/>
    </source>
</evidence>
<feature type="non-terminal residue" evidence="1">
    <location>
        <position position="1"/>
    </location>
</feature>
<name>A0ABU6RNP1_9FABA</name>
<accession>A0ABU6RNP1</accession>
<comment type="caution">
    <text evidence="1">The sequence shown here is derived from an EMBL/GenBank/DDBJ whole genome shotgun (WGS) entry which is preliminary data.</text>
</comment>
<reference evidence="1 2" key="1">
    <citation type="journal article" date="2023" name="Plants (Basel)">
        <title>Bridging the Gap: Combining Genomics and Transcriptomics Approaches to Understand Stylosanthes scabra, an Orphan Legume from the Brazilian Caatinga.</title>
        <authorList>
            <person name="Ferreira-Neto J.R.C."/>
            <person name="da Silva M.D."/>
            <person name="Binneck E."/>
            <person name="de Melo N.F."/>
            <person name="da Silva R.H."/>
            <person name="de Melo A.L.T.M."/>
            <person name="Pandolfi V."/>
            <person name="Bustamante F.O."/>
            <person name="Brasileiro-Vidal A.C."/>
            <person name="Benko-Iseppon A.M."/>
        </authorList>
    </citation>
    <scope>NUCLEOTIDE SEQUENCE [LARGE SCALE GENOMIC DNA]</scope>
    <source>
        <tissue evidence="1">Leaves</tissue>
    </source>
</reference>